<dbReference type="Proteomes" id="UP000282529">
    <property type="component" value="Unassembled WGS sequence"/>
</dbReference>
<sequence length="290" mass="34008">MIYDSFCVGIIFYNPTKEQIQKVRDYSKIVDKIYIYDNSEGNVDAAVLELIQRDYCEYLGDKRNDGISIALNYLCNKAIQDRYKYILLMDQDSIFDLGNMTKLFEVVSNNSVENIGVFSPKSTAIRFIEDIDREQKNVERSPEVDEVSWSITSGSVIDLKIFNITGGFDENLFIDKVDYDYCINIKSFGYKTVVVQNSLLYQFLGEPTAGIINYYQHNYIRHYYMFRNRLYILDKYQKNKLNKVFHLVVSSLKHIGMVLLLESSKIKKINAMRKGFFDYRNRKMGKCSHY</sequence>
<protein>
    <submittedName>
        <fullName evidence="2">Glycosyltransferase</fullName>
    </submittedName>
</protein>
<proteinExistence type="predicted"/>
<dbReference type="InterPro" id="IPR001173">
    <property type="entry name" value="Glyco_trans_2-like"/>
</dbReference>
<organism evidence="2 3">
    <name type="scientific">Paenibacillus rhizophilus</name>
    <dbReference type="NCBI Taxonomy" id="1850366"/>
    <lineage>
        <taxon>Bacteria</taxon>
        <taxon>Bacillati</taxon>
        <taxon>Bacillota</taxon>
        <taxon>Bacilli</taxon>
        <taxon>Bacillales</taxon>
        <taxon>Paenibacillaceae</taxon>
        <taxon>Paenibacillus</taxon>
    </lineage>
</organism>
<gene>
    <name evidence="2" type="ORF">EH198_08810</name>
</gene>
<evidence type="ECO:0000313" key="2">
    <source>
        <dbReference type="EMBL" id="RQW12430.1"/>
    </source>
</evidence>
<evidence type="ECO:0000259" key="1">
    <source>
        <dbReference type="Pfam" id="PF00535"/>
    </source>
</evidence>
<dbReference type="Gene3D" id="3.90.550.10">
    <property type="entry name" value="Spore Coat Polysaccharide Biosynthesis Protein SpsA, Chain A"/>
    <property type="match status" value="1"/>
</dbReference>
<dbReference type="OrthoDB" id="9771846at2"/>
<reference evidence="2 3" key="1">
    <citation type="submission" date="2018-11" db="EMBL/GenBank/DDBJ databases">
        <title>Genome sequence of strain 7197.</title>
        <authorList>
            <person name="Gao J."/>
            <person name="Sun J."/>
        </authorList>
    </citation>
    <scope>NUCLEOTIDE SEQUENCE [LARGE SCALE GENOMIC DNA]</scope>
    <source>
        <strain evidence="2 3">7197</strain>
    </source>
</reference>
<dbReference type="RefSeq" id="WP_124695159.1">
    <property type="nucleotide sequence ID" value="NZ_JBHUFE010000004.1"/>
</dbReference>
<dbReference type="EMBL" id="RQPI01000003">
    <property type="protein sequence ID" value="RQW12430.1"/>
    <property type="molecule type" value="Genomic_DNA"/>
</dbReference>
<keyword evidence="3" id="KW-1185">Reference proteome</keyword>
<dbReference type="Pfam" id="PF00535">
    <property type="entry name" value="Glycos_transf_2"/>
    <property type="match status" value="1"/>
</dbReference>
<comment type="caution">
    <text evidence="2">The sequence shown here is derived from an EMBL/GenBank/DDBJ whole genome shotgun (WGS) entry which is preliminary data.</text>
</comment>
<dbReference type="InterPro" id="IPR029044">
    <property type="entry name" value="Nucleotide-diphossugar_trans"/>
</dbReference>
<dbReference type="AlphaFoldDB" id="A0A3N9PAA3"/>
<name>A0A3N9PAA3_9BACL</name>
<accession>A0A3N9PAA3</accession>
<dbReference type="SUPFAM" id="SSF53448">
    <property type="entry name" value="Nucleotide-diphospho-sugar transferases"/>
    <property type="match status" value="1"/>
</dbReference>
<dbReference type="GO" id="GO:0016740">
    <property type="term" value="F:transferase activity"/>
    <property type="evidence" value="ECO:0007669"/>
    <property type="project" value="UniProtKB-KW"/>
</dbReference>
<evidence type="ECO:0000313" key="3">
    <source>
        <dbReference type="Proteomes" id="UP000282529"/>
    </source>
</evidence>
<feature type="domain" description="Glycosyltransferase 2-like" evidence="1">
    <location>
        <begin position="20"/>
        <end position="114"/>
    </location>
</feature>
<keyword evidence="2" id="KW-0808">Transferase</keyword>